<name>A0ACD5U9W9_AVESA</name>
<reference evidence="1" key="2">
    <citation type="submission" date="2025-09" db="UniProtKB">
        <authorList>
            <consortium name="EnsemblPlants"/>
        </authorList>
    </citation>
    <scope>IDENTIFICATION</scope>
</reference>
<protein>
    <submittedName>
        <fullName evidence="1">Uncharacterized protein</fullName>
    </submittedName>
</protein>
<proteinExistence type="predicted"/>
<dbReference type="Proteomes" id="UP001732700">
    <property type="component" value="Chromosome 2A"/>
</dbReference>
<organism evidence="1 2">
    <name type="scientific">Avena sativa</name>
    <name type="common">Oat</name>
    <dbReference type="NCBI Taxonomy" id="4498"/>
    <lineage>
        <taxon>Eukaryota</taxon>
        <taxon>Viridiplantae</taxon>
        <taxon>Streptophyta</taxon>
        <taxon>Embryophyta</taxon>
        <taxon>Tracheophyta</taxon>
        <taxon>Spermatophyta</taxon>
        <taxon>Magnoliopsida</taxon>
        <taxon>Liliopsida</taxon>
        <taxon>Poales</taxon>
        <taxon>Poaceae</taxon>
        <taxon>BOP clade</taxon>
        <taxon>Pooideae</taxon>
        <taxon>Poodae</taxon>
        <taxon>Poeae</taxon>
        <taxon>Poeae Chloroplast Group 1 (Aveneae type)</taxon>
        <taxon>Aveninae</taxon>
        <taxon>Avena</taxon>
    </lineage>
</organism>
<dbReference type="EnsemblPlants" id="AVESA.00010b.r2.2AG0217540.1">
    <property type="protein sequence ID" value="AVESA.00010b.r2.2AG0217540.1.CDS"/>
    <property type="gene ID" value="AVESA.00010b.r2.2AG0217540"/>
</dbReference>
<evidence type="ECO:0000313" key="1">
    <source>
        <dbReference type="EnsemblPlants" id="AVESA.00010b.r2.2AG0217540.1.CDS"/>
    </source>
</evidence>
<evidence type="ECO:0000313" key="2">
    <source>
        <dbReference type="Proteomes" id="UP001732700"/>
    </source>
</evidence>
<accession>A0ACD5U9W9</accession>
<keyword evidence="2" id="KW-1185">Reference proteome</keyword>
<reference evidence="1" key="1">
    <citation type="submission" date="2021-05" db="EMBL/GenBank/DDBJ databases">
        <authorList>
            <person name="Scholz U."/>
            <person name="Mascher M."/>
            <person name="Fiebig A."/>
        </authorList>
    </citation>
    <scope>NUCLEOTIDE SEQUENCE [LARGE SCALE GENOMIC DNA]</scope>
</reference>
<sequence length="422" mass="47180">MSAAVDETLALVPVQDPEAPLDAAAIRSRFEQLSALWEGDEDEEEEPLDAAAEDDALLELRSECEVDLQAVDAWDSSAAALGSDGLAAYLEWLRKEVSLTEEENRKLSGEISTIEETVLKDAILLDAVIESLEPSLGTIDSEGLKRLEASSDSGLDQTNVDKDYMYEVMELNYQIEKSEMDLSLLQIQSTSMQRNEEMLQLQSVFSVPKVLECKGNSLRLFLKAPMLTSDCVFFGQKLDYVVDSFVSDHELLIEVDEGIMELKKVQVFPADVSVNFLFEKLKSSREVISVPSLGWLIRQCQQQIIINILRRSLVNNANNSRHSFEYLDIDEAVVAHLAGAIDVFFKLPADWPLSSYGLKLISIRNSGTQPTNITLNLLCKTKELANGLELQTRRNLVRFVDAVEEILLREMQSELHSSRVSG</sequence>